<organism evidence="3 4">
    <name type="scientific">Streptomyces filamentosus</name>
    <name type="common">Streptomyces roseosporus</name>
    <dbReference type="NCBI Taxonomy" id="67294"/>
    <lineage>
        <taxon>Bacteria</taxon>
        <taxon>Bacillati</taxon>
        <taxon>Actinomycetota</taxon>
        <taxon>Actinomycetes</taxon>
        <taxon>Kitasatosporales</taxon>
        <taxon>Streptomycetaceae</taxon>
        <taxon>Streptomyces</taxon>
    </lineage>
</organism>
<name>A0A919BIN5_STRFL</name>
<reference evidence="3" key="1">
    <citation type="journal article" date="2014" name="Int. J. Syst. Evol. Microbiol.">
        <title>Complete genome sequence of Corynebacterium casei LMG S-19264T (=DSM 44701T), isolated from a smear-ripened cheese.</title>
        <authorList>
            <consortium name="US DOE Joint Genome Institute (JGI-PGF)"/>
            <person name="Walter F."/>
            <person name="Albersmeier A."/>
            <person name="Kalinowski J."/>
            <person name="Ruckert C."/>
        </authorList>
    </citation>
    <scope>NUCLEOTIDE SEQUENCE</scope>
    <source>
        <strain evidence="3">JCM 4122</strain>
    </source>
</reference>
<dbReference type="AlphaFoldDB" id="A0A919BIN5"/>
<keyword evidence="2" id="KW-1133">Transmembrane helix</keyword>
<sequence length="470" mass="45628">MLALPCLVLAGSGTARAGGVGDKALRMTVTVNTLGHSGKRPPAVRAGAEVVKRYRLENRGEADLYAVRVRDPGVPAGSVRCSGRWLAGLGVMECVARFRALPGDHRATARAEGDVPSLGRTLAATARSGYTGVAGVLTLAEKVTPGKGPGAAAVTYTVGNRGNRVLHGVRVTDPALGLTGRGVDCGGGGTARGGVVPALAPGASARCTASVRRPPGVHRSTGVATGTDRVGTYAPGGRRLPAPLLTARARASFTVPEPPRAGGTEPPGGAESSGGTEPPEGTRPPGGVRPPGGGTPPGGVPGRPGAPGAAVPPAAVGVLPVGPPGPDPAPEAGAEAPGAGAGADGAGDGAGTGAGAGAGTGVGAVGDEGVGEGAVEAAPGEGRAPDAAVPPRTPPARTSPSRDTGGTTGEAVGETAAEAARRAAAADGEGFLGRLRRRSREAEEMEVVVLLLLVLVPAALAAALLGNRRT</sequence>
<protein>
    <submittedName>
        <fullName evidence="3">Uncharacterized protein</fullName>
    </submittedName>
</protein>
<feature type="transmembrane region" description="Helical" evidence="2">
    <location>
        <begin position="447"/>
        <end position="466"/>
    </location>
</feature>
<keyword evidence="2" id="KW-0812">Transmembrane</keyword>
<evidence type="ECO:0000256" key="2">
    <source>
        <dbReference type="SAM" id="Phobius"/>
    </source>
</evidence>
<accession>A0A919BIN5</accession>
<proteinExistence type="predicted"/>
<evidence type="ECO:0000313" key="4">
    <source>
        <dbReference type="Proteomes" id="UP000632849"/>
    </source>
</evidence>
<feature type="compositionally biased region" description="Low complexity" evidence="1">
    <location>
        <begin position="274"/>
        <end position="286"/>
    </location>
</feature>
<reference evidence="3" key="2">
    <citation type="submission" date="2020-09" db="EMBL/GenBank/DDBJ databases">
        <authorList>
            <person name="Sun Q."/>
            <person name="Ohkuma M."/>
        </authorList>
    </citation>
    <scope>NUCLEOTIDE SEQUENCE</scope>
    <source>
        <strain evidence="3">JCM 4122</strain>
    </source>
</reference>
<comment type="caution">
    <text evidence="3">The sequence shown here is derived from an EMBL/GenBank/DDBJ whole genome shotgun (WGS) entry which is preliminary data.</text>
</comment>
<feature type="compositionally biased region" description="Low complexity" evidence="1">
    <location>
        <begin position="373"/>
        <end position="418"/>
    </location>
</feature>
<feature type="region of interest" description="Disordered" evidence="1">
    <location>
        <begin position="210"/>
        <end position="418"/>
    </location>
</feature>
<dbReference type="Proteomes" id="UP000632849">
    <property type="component" value="Unassembled WGS sequence"/>
</dbReference>
<feature type="compositionally biased region" description="Gly residues" evidence="1">
    <location>
        <begin position="289"/>
        <end position="302"/>
    </location>
</feature>
<dbReference type="EMBL" id="BNBE01000001">
    <property type="protein sequence ID" value="GHF94437.1"/>
    <property type="molecule type" value="Genomic_DNA"/>
</dbReference>
<evidence type="ECO:0000313" key="3">
    <source>
        <dbReference type="EMBL" id="GHF94437.1"/>
    </source>
</evidence>
<feature type="compositionally biased region" description="Low complexity" evidence="1">
    <location>
        <begin position="306"/>
        <end position="320"/>
    </location>
</feature>
<keyword evidence="4" id="KW-1185">Reference proteome</keyword>
<feature type="compositionally biased region" description="Gly residues" evidence="1">
    <location>
        <begin position="339"/>
        <end position="372"/>
    </location>
</feature>
<evidence type="ECO:0000256" key="1">
    <source>
        <dbReference type="SAM" id="MobiDB-lite"/>
    </source>
</evidence>
<gene>
    <name evidence="3" type="ORF">GCM10017667_25660</name>
</gene>
<keyword evidence="2" id="KW-0472">Membrane</keyword>
<feature type="compositionally biased region" description="Low complexity" evidence="1">
    <location>
        <begin position="238"/>
        <end position="251"/>
    </location>
</feature>